<keyword evidence="3" id="KW-1185">Reference proteome</keyword>
<feature type="transmembrane region" description="Helical" evidence="1">
    <location>
        <begin position="27"/>
        <end position="50"/>
    </location>
</feature>
<dbReference type="Proteomes" id="UP000295388">
    <property type="component" value="Unassembled WGS sequence"/>
</dbReference>
<feature type="transmembrane region" description="Helical" evidence="1">
    <location>
        <begin position="260"/>
        <end position="278"/>
    </location>
</feature>
<dbReference type="SUPFAM" id="SSF103473">
    <property type="entry name" value="MFS general substrate transporter"/>
    <property type="match status" value="1"/>
</dbReference>
<evidence type="ECO:0000313" key="2">
    <source>
        <dbReference type="EMBL" id="TDO54464.1"/>
    </source>
</evidence>
<feature type="transmembrane region" description="Helical" evidence="1">
    <location>
        <begin position="290"/>
        <end position="307"/>
    </location>
</feature>
<feature type="transmembrane region" description="Helical" evidence="1">
    <location>
        <begin position="56"/>
        <end position="77"/>
    </location>
</feature>
<dbReference type="PANTHER" id="PTHR23542:SF1">
    <property type="entry name" value="MAJOR FACILITATOR SUPERFAMILY (MFS) PROFILE DOMAIN-CONTAINING PROTEIN"/>
    <property type="match status" value="1"/>
</dbReference>
<dbReference type="Pfam" id="PF07690">
    <property type="entry name" value="MFS_1"/>
    <property type="match status" value="1"/>
</dbReference>
<proteinExistence type="predicted"/>
<keyword evidence="1" id="KW-0812">Transmembrane</keyword>
<name>A0A4R6KQR2_9ACTN</name>
<feature type="transmembrane region" description="Helical" evidence="1">
    <location>
        <begin position="347"/>
        <end position="367"/>
    </location>
</feature>
<feature type="transmembrane region" description="Helical" evidence="1">
    <location>
        <begin position="89"/>
        <end position="108"/>
    </location>
</feature>
<gene>
    <name evidence="2" type="ORF">EV643_101253</name>
</gene>
<reference evidence="2 3" key="1">
    <citation type="submission" date="2019-03" db="EMBL/GenBank/DDBJ databases">
        <title>Genomic Encyclopedia of Type Strains, Phase III (KMG-III): the genomes of soil and plant-associated and newly described type strains.</title>
        <authorList>
            <person name="Whitman W."/>
        </authorList>
    </citation>
    <scope>NUCLEOTIDE SEQUENCE [LARGE SCALE GENOMIC DNA]</scope>
    <source>
        <strain evidence="2 3">VKM Ac-2527</strain>
    </source>
</reference>
<accession>A0A4R6KQR2</accession>
<keyword evidence="1" id="KW-1133">Transmembrane helix</keyword>
<dbReference type="InterPro" id="IPR011701">
    <property type="entry name" value="MFS"/>
</dbReference>
<dbReference type="GO" id="GO:0022857">
    <property type="term" value="F:transmembrane transporter activity"/>
    <property type="evidence" value="ECO:0007669"/>
    <property type="project" value="InterPro"/>
</dbReference>
<feature type="transmembrane region" description="Helical" evidence="1">
    <location>
        <begin position="379"/>
        <end position="400"/>
    </location>
</feature>
<evidence type="ECO:0000256" key="1">
    <source>
        <dbReference type="SAM" id="Phobius"/>
    </source>
</evidence>
<dbReference type="Gene3D" id="1.20.1250.20">
    <property type="entry name" value="MFS general substrate transporter like domains"/>
    <property type="match status" value="1"/>
</dbReference>
<protein>
    <submittedName>
        <fullName evidence="2">MFS transporter</fullName>
    </submittedName>
</protein>
<dbReference type="PANTHER" id="PTHR23542">
    <property type="match status" value="1"/>
</dbReference>
<dbReference type="OrthoDB" id="9180256at2"/>
<feature type="transmembrane region" description="Helical" evidence="1">
    <location>
        <begin position="220"/>
        <end position="240"/>
    </location>
</feature>
<sequence length="415" mass="42037">MPALTGRITAPFTTYSVVLRTPGAWKFYLASAPARIGIAMTGLGIVWLIHGATGSYAAAGSVTGGFAVAEALAGPQIARLIDRFGQTRMLPITLLAHAAAVALLIGLTVSAQPLWMLVAAAVVTGGSLPQLGAQTSARWSHALCGTPLLSPAFALESLSTGVAFMVGPALIGTVSSLGTPVAGSVLATTLVLAGGFSLALQRRTAPPPTTADQRQSSAGLLRKGFLALATTNIGVGLFFGSMQVSVTAFAVDRGTPSLAGPLYSITSLVSLFAGFAYGARRWRLLPPTQFVLALVFLGVSTVPLLVVDSPWAVGIALAVPGIALAPFQVLSAVLAEAEVESAVLTQAFTWLNSGSAAGIALGAAFAGRVVDAQSPHYGFALALLATLVATAMALVVRNAIGGPSSPARRTAASIR</sequence>
<feature type="transmembrane region" description="Helical" evidence="1">
    <location>
        <begin position="181"/>
        <end position="200"/>
    </location>
</feature>
<comment type="caution">
    <text evidence="2">The sequence shown here is derived from an EMBL/GenBank/DDBJ whole genome shotgun (WGS) entry which is preliminary data.</text>
</comment>
<dbReference type="EMBL" id="SNWQ01000001">
    <property type="protein sequence ID" value="TDO54464.1"/>
    <property type="molecule type" value="Genomic_DNA"/>
</dbReference>
<organism evidence="2 3">
    <name type="scientific">Kribbella caucasensis</name>
    <dbReference type="NCBI Taxonomy" id="2512215"/>
    <lineage>
        <taxon>Bacteria</taxon>
        <taxon>Bacillati</taxon>
        <taxon>Actinomycetota</taxon>
        <taxon>Actinomycetes</taxon>
        <taxon>Propionibacteriales</taxon>
        <taxon>Kribbellaceae</taxon>
        <taxon>Kribbella</taxon>
    </lineage>
</organism>
<feature type="transmembrane region" description="Helical" evidence="1">
    <location>
        <begin position="313"/>
        <end position="335"/>
    </location>
</feature>
<dbReference type="AlphaFoldDB" id="A0A4R6KQR2"/>
<keyword evidence="1" id="KW-0472">Membrane</keyword>
<evidence type="ECO:0000313" key="3">
    <source>
        <dbReference type="Proteomes" id="UP000295388"/>
    </source>
</evidence>
<dbReference type="RefSeq" id="WP_133798053.1">
    <property type="nucleotide sequence ID" value="NZ_SNWQ01000001.1"/>
</dbReference>
<dbReference type="InterPro" id="IPR036259">
    <property type="entry name" value="MFS_trans_sf"/>
</dbReference>